<feature type="binding site" evidence="6">
    <location>
        <position position="61"/>
    </location>
    <ligand>
        <name>substrate</name>
    </ligand>
</feature>
<keyword evidence="2 6" id="KW-0547">Nucleotide-binding</keyword>
<comment type="similarity">
    <text evidence="1">Belongs to the 5-formyltetrahydrofolate cyclo-ligase family.</text>
</comment>
<dbReference type="GO" id="GO:0030272">
    <property type="term" value="F:5-formyltetrahydrofolate cyclo-ligase activity"/>
    <property type="evidence" value="ECO:0007669"/>
    <property type="project" value="UniProtKB-EC"/>
</dbReference>
<comment type="caution">
    <text evidence="7">The sequence shown here is derived from an EMBL/GenBank/DDBJ whole genome shotgun (WGS) entry which is preliminary data.</text>
</comment>
<dbReference type="InterPro" id="IPR002698">
    <property type="entry name" value="FTHF_cligase"/>
</dbReference>
<dbReference type="GO" id="GO:0009396">
    <property type="term" value="P:folic acid-containing compound biosynthetic process"/>
    <property type="evidence" value="ECO:0007669"/>
    <property type="project" value="TreeGrafter"/>
</dbReference>
<dbReference type="GO" id="GO:0005524">
    <property type="term" value="F:ATP binding"/>
    <property type="evidence" value="ECO:0007669"/>
    <property type="project" value="UniProtKB-KW"/>
</dbReference>
<keyword evidence="3 6" id="KW-0067">ATP-binding</keyword>
<gene>
    <name evidence="7" type="ORF">jhhlp_003587</name>
</gene>
<evidence type="ECO:0000256" key="2">
    <source>
        <dbReference type="ARBA" id="ARBA00022741"/>
    </source>
</evidence>
<evidence type="ECO:0000313" key="8">
    <source>
        <dbReference type="Proteomes" id="UP000233524"/>
    </source>
</evidence>
<reference evidence="7 8" key="1">
    <citation type="journal article" date="2017" name="G3 (Bethesda)">
        <title>First Draft Genome Sequence of the Pathogenic Fungus Lomentospora prolificans (Formerly Scedosporium prolificans).</title>
        <authorList>
            <person name="Luo R."/>
            <person name="Zimin A."/>
            <person name="Workman R."/>
            <person name="Fan Y."/>
            <person name="Pertea G."/>
            <person name="Grossman N."/>
            <person name="Wear M.P."/>
            <person name="Jia B."/>
            <person name="Miller H."/>
            <person name="Casadevall A."/>
            <person name="Timp W."/>
            <person name="Zhang S.X."/>
            <person name="Salzberg S.L."/>
        </authorList>
    </citation>
    <scope>NUCLEOTIDE SEQUENCE [LARGE SCALE GENOMIC DNA]</scope>
    <source>
        <strain evidence="7 8">JHH-5317</strain>
    </source>
</reference>
<dbReference type="Pfam" id="PF01812">
    <property type="entry name" value="5-FTHF_cyc-lig"/>
    <property type="match status" value="1"/>
</dbReference>
<dbReference type="OrthoDB" id="2015992at2759"/>
<dbReference type="GO" id="GO:0005739">
    <property type="term" value="C:mitochondrion"/>
    <property type="evidence" value="ECO:0007669"/>
    <property type="project" value="TreeGrafter"/>
</dbReference>
<dbReference type="STRING" id="41688.A0A2N3N987"/>
<name>A0A2N3N987_9PEZI</name>
<organism evidence="7 8">
    <name type="scientific">Lomentospora prolificans</name>
    <dbReference type="NCBI Taxonomy" id="41688"/>
    <lineage>
        <taxon>Eukaryota</taxon>
        <taxon>Fungi</taxon>
        <taxon>Dikarya</taxon>
        <taxon>Ascomycota</taxon>
        <taxon>Pezizomycotina</taxon>
        <taxon>Sordariomycetes</taxon>
        <taxon>Hypocreomycetidae</taxon>
        <taxon>Microascales</taxon>
        <taxon>Microascaceae</taxon>
        <taxon>Lomentospora</taxon>
    </lineage>
</organism>
<evidence type="ECO:0000256" key="3">
    <source>
        <dbReference type="ARBA" id="ARBA00022840"/>
    </source>
</evidence>
<evidence type="ECO:0000256" key="1">
    <source>
        <dbReference type="ARBA" id="ARBA00010638"/>
    </source>
</evidence>
<dbReference type="Gene3D" id="3.40.50.10420">
    <property type="entry name" value="NagB/RpiA/CoA transferase-like"/>
    <property type="match status" value="1"/>
</dbReference>
<dbReference type="PIRSF" id="PIRSF006806">
    <property type="entry name" value="FTHF_cligase"/>
    <property type="match status" value="1"/>
</dbReference>
<dbReference type="InterPro" id="IPR037171">
    <property type="entry name" value="NagB/RpiA_transferase-like"/>
</dbReference>
<dbReference type="FunCoup" id="A0A2N3N987">
    <property type="interactions" value="198"/>
</dbReference>
<dbReference type="VEuPathDB" id="FungiDB:jhhlp_003587"/>
<feature type="binding site" evidence="6">
    <location>
        <begin position="9"/>
        <end position="13"/>
    </location>
    <ligand>
        <name>ATP</name>
        <dbReference type="ChEBI" id="CHEBI:30616"/>
    </ligand>
</feature>
<protein>
    <recommendedName>
        <fullName evidence="5">5-formyltetrahydrofolate cyclo-ligase</fullName>
        <ecNumber evidence="5">6.3.3.2</ecNumber>
    </recommendedName>
</protein>
<accession>A0A2N3N987</accession>
<dbReference type="PANTHER" id="PTHR23407">
    <property type="entry name" value="ATPASE INHIBITOR/5-FORMYLTETRAHYDROFOLATE CYCLO-LIGASE"/>
    <property type="match status" value="1"/>
</dbReference>
<keyword evidence="8" id="KW-1185">Reference proteome</keyword>
<evidence type="ECO:0000313" key="7">
    <source>
        <dbReference type="EMBL" id="PKS08974.1"/>
    </source>
</evidence>
<dbReference type="InterPro" id="IPR024185">
    <property type="entry name" value="FTHF_cligase-like_sf"/>
</dbReference>
<proteinExistence type="inferred from homology"/>
<evidence type="ECO:0000256" key="4">
    <source>
        <dbReference type="ARBA" id="ARBA00036539"/>
    </source>
</evidence>
<comment type="catalytic activity">
    <reaction evidence="4">
        <text>(6S)-5-formyl-5,6,7,8-tetrahydrofolate + ATP = (6R)-5,10-methenyltetrahydrofolate + ADP + phosphate</text>
        <dbReference type="Rhea" id="RHEA:10488"/>
        <dbReference type="ChEBI" id="CHEBI:30616"/>
        <dbReference type="ChEBI" id="CHEBI:43474"/>
        <dbReference type="ChEBI" id="CHEBI:57455"/>
        <dbReference type="ChEBI" id="CHEBI:57457"/>
        <dbReference type="ChEBI" id="CHEBI:456216"/>
        <dbReference type="EC" id="6.3.3.2"/>
    </reaction>
</comment>
<sequence length="248" mass="27434">MTTPLVAAKQRIRAAMKQKLAAVTQESVATQSRVLFETLKSFKPYKEAARISVYLSMPGGEIQTDAIVRDALQSGKQVFVPYLHKTHLDVKSSPPRVMDMVQLKGLVDYESLKPDKWGIPSIDPATVEDRNRILGAVSEDTPLDSQGLDLILMPGVAFDYDEVTGHIRRLGHGKGFYDFFISRYAQTYPSKDASGRASVLLYGLALKEQFLMHPEEEGIPVGPLDEPPHGVILGNGMVKSTKTEFSDR</sequence>
<feature type="binding site" evidence="6">
    <location>
        <begin position="169"/>
        <end position="177"/>
    </location>
    <ligand>
        <name>ATP</name>
        <dbReference type="ChEBI" id="CHEBI:30616"/>
    </ligand>
</feature>
<dbReference type="SUPFAM" id="SSF100950">
    <property type="entry name" value="NagB/RpiA/CoA transferase-like"/>
    <property type="match status" value="1"/>
</dbReference>
<dbReference type="Proteomes" id="UP000233524">
    <property type="component" value="Unassembled WGS sequence"/>
</dbReference>
<dbReference type="GO" id="GO:0035999">
    <property type="term" value="P:tetrahydrofolate interconversion"/>
    <property type="evidence" value="ECO:0007669"/>
    <property type="project" value="TreeGrafter"/>
</dbReference>
<dbReference type="EMBL" id="NLAX01000010">
    <property type="protein sequence ID" value="PKS08974.1"/>
    <property type="molecule type" value="Genomic_DNA"/>
</dbReference>
<evidence type="ECO:0000256" key="6">
    <source>
        <dbReference type="PIRSR" id="PIRSR006806-1"/>
    </source>
</evidence>
<dbReference type="PANTHER" id="PTHR23407:SF1">
    <property type="entry name" value="5-FORMYLTETRAHYDROFOLATE CYCLO-LIGASE"/>
    <property type="match status" value="1"/>
</dbReference>
<feature type="binding site" evidence="6">
    <location>
        <position position="55"/>
    </location>
    <ligand>
        <name>substrate</name>
    </ligand>
</feature>
<dbReference type="AlphaFoldDB" id="A0A2N3N987"/>
<dbReference type="EC" id="6.3.3.2" evidence="5"/>
<evidence type="ECO:0000256" key="5">
    <source>
        <dbReference type="ARBA" id="ARBA00038966"/>
    </source>
</evidence>
<dbReference type="InParanoid" id="A0A2N3N987"/>